<reference evidence="3" key="2">
    <citation type="submission" date="2025-08" db="UniProtKB">
        <authorList>
            <consortium name="RefSeq"/>
        </authorList>
    </citation>
    <scope>IDENTIFICATION</scope>
    <source>
        <tissue evidence="3">Leaf</tissue>
    </source>
</reference>
<dbReference type="AlphaFoldDB" id="A0A1S4AJB4"/>
<evidence type="ECO:0000313" key="3">
    <source>
        <dbReference type="RefSeq" id="XP_016476704.1"/>
    </source>
</evidence>
<keyword evidence="2" id="KW-1185">Reference proteome</keyword>
<name>A0A1S4AJB4_TOBAC</name>
<gene>
    <name evidence="3" type="primary">LOC107798244</name>
</gene>
<dbReference type="Gene3D" id="3.30.420.10">
    <property type="entry name" value="Ribonuclease H-like superfamily/Ribonuclease H"/>
    <property type="match status" value="1"/>
</dbReference>
<reference evidence="2" key="1">
    <citation type="journal article" date="2014" name="Nat. Commun.">
        <title>The tobacco genome sequence and its comparison with those of tomato and potato.</title>
        <authorList>
            <person name="Sierro N."/>
            <person name="Battey J.N."/>
            <person name="Ouadi S."/>
            <person name="Bakaher N."/>
            <person name="Bovet L."/>
            <person name="Willig A."/>
            <person name="Goepfert S."/>
            <person name="Peitsch M.C."/>
            <person name="Ivanov N.V."/>
        </authorList>
    </citation>
    <scope>NUCLEOTIDE SEQUENCE [LARGE SCALE GENOMIC DNA]</scope>
</reference>
<dbReference type="Pfam" id="PF00665">
    <property type="entry name" value="rve"/>
    <property type="match status" value="1"/>
</dbReference>
<dbReference type="PROSITE" id="PS50994">
    <property type="entry name" value="INTEGRASE"/>
    <property type="match status" value="1"/>
</dbReference>
<evidence type="ECO:0000259" key="1">
    <source>
        <dbReference type="PROSITE" id="PS50994"/>
    </source>
</evidence>
<dbReference type="RefSeq" id="XP_016476704.1">
    <property type="nucleotide sequence ID" value="XM_016621218.1"/>
</dbReference>
<dbReference type="InterPro" id="IPR012337">
    <property type="entry name" value="RNaseH-like_sf"/>
</dbReference>
<dbReference type="GO" id="GO:0003676">
    <property type="term" value="F:nucleic acid binding"/>
    <property type="evidence" value="ECO:0007669"/>
    <property type="project" value="InterPro"/>
</dbReference>
<protein>
    <submittedName>
        <fullName evidence="3">Uncharacterized protein LOC107798244</fullName>
    </submittedName>
</protein>
<feature type="domain" description="Integrase catalytic" evidence="1">
    <location>
        <begin position="1"/>
        <end position="169"/>
    </location>
</feature>
<dbReference type="SUPFAM" id="SSF53098">
    <property type="entry name" value="Ribonuclease H-like"/>
    <property type="match status" value="1"/>
</dbReference>
<dbReference type="GO" id="GO:0015074">
    <property type="term" value="P:DNA integration"/>
    <property type="evidence" value="ECO:0007669"/>
    <property type="project" value="InterPro"/>
</dbReference>
<dbReference type="Proteomes" id="UP000790787">
    <property type="component" value="Chromosome 22"/>
</dbReference>
<organism evidence="2 3">
    <name type="scientific">Nicotiana tabacum</name>
    <name type="common">Common tobacco</name>
    <dbReference type="NCBI Taxonomy" id="4097"/>
    <lineage>
        <taxon>Eukaryota</taxon>
        <taxon>Viridiplantae</taxon>
        <taxon>Streptophyta</taxon>
        <taxon>Embryophyta</taxon>
        <taxon>Tracheophyta</taxon>
        <taxon>Spermatophyta</taxon>
        <taxon>Magnoliopsida</taxon>
        <taxon>eudicotyledons</taxon>
        <taxon>Gunneridae</taxon>
        <taxon>Pentapetalae</taxon>
        <taxon>asterids</taxon>
        <taxon>lamiids</taxon>
        <taxon>Solanales</taxon>
        <taxon>Solanaceae</taxon>
        <taxon>Nicotianoideae</taxon>
        <taxon>Nicotianeae</taxon>
        <taxon>Nicotiana</taxon>
    </lineage>
</organism>
<dbReference type="GeneID" id="107798244"/>
<dbReference type="InterPro" id="IPR052160">
    <property type="entry name" value="Gypsy_RT_Integrase-like"/>
</dbReference>
<proteinExistence type="predicted"/>
<dbReference type="OrthoDB" id="1301103at2759"/>
<dbReference type="PANTHER" id="PTHR47266">
    <property type="entry name" value="ENDONUCLEASE-RELATED"/>
    <property type="match status" value="1"/>
</dbReference>
<accession>A0A1S4AJB4</accession>
<dbReference type="InterPro" id="IPR001584">
    <property type="entry name" value="Integrase_cat-core"/>
</dbReference>
<evidence type="ECO:0000313" key="2">
    <source>
        <dbReference type="Proteomes" id="UP000790787"/>
    </source>
</evidence>
<sequence>MEVEIFDVWGIDLMGSFPSSSGCKYILVAIDYVSKWVEAISIPTNDAKVVVKIVKKHIFTRSGTPRVMIIDGGKHFCNKLLDNVLAQYGVKYKVATAYHPQNSGQVEVSNREIKQILEKTLVYGKACHLPVELEHKAYWAIKKLNFDADLAGRKRLMHLNELDEFCLHAYENAKLYKENTKRWHNKHIQHCEFELGQLVLLFNLRLRLFSGKLKSRWSAPFEVVRVTPHGVIELRVLGGERTFLVNGQRVKHYYGGDFDRQKLKVLLDND</sequence>
<dbReference type="STRING" id="4097.A0A1S4AJB4"/>
<dbReference type="KEGG" id="nta:107798244"/>
<dbReference type="PaxDb" id="4097-A0A1S4AJB4"/>
<dbReference type="InterPro" id="IPR036397">
    <property type="entry name" value="RNaseH_sf"/>
</dbReference>